<feature type="compositionally biased region" description="Basic and acidic residues" evidence="1">
    <location>
        <begin position="68"/>
        <end position="85"/>
    </location>
</feature>
<accession>A0AAD4CPE1</accession>
<name>A0AAD4CPE1_ASPNN</name>
<dbReference type="PANTHER" id="PTHR42085:SF2">
    <property type="entry name" value="F-BOX DOMAIN-CONTAINING PROTEIN"/>
    <property type="match status" value="1"/>
</dbReference>
<evidence type="ECO:0000313" key="3">
    <source>
        <dbReference type="EMBL" id="KAF9890047.1"/>
    </source>
</evidence>
<gene>
    <name evidence="3" type="ORF">FE257_006727</name>
</gene>
<reference evidence="3" key="1">
    <citation type="journal article" date="2019" name="Beilstein J. Org. Chem.">
        <title>Nanangenines: drimane sesquiterpenoids as the dominant metabolite cohort of a novel Australian fungus, Aspergillus nanangensis.</title>
        <authorList>
            <person name="Lacey H.J."/>
            <person name="Gilchrist C.L.M."/>
            <person name="Crombie A."/>
            <person name="Kalaitzis J.A."/>
            <person name="Vuong D."/>
            <person name="Rutledge P.J."/>
            <person name="Turner P."/>
            <person name="Pitt J.I."/>
            <person name="Lacey E."/>
            <person name="Chooi Y.H."/>
            <person name="Piggott A.M."/>
        </authorList>
    </citation>
    <scope>NUCLEOTIDE SEQUENCE</scope>
    <source>
        <strain evidence="3">MST-FP2251</strain>
    </source>
</reference>
<sequence length="251" mass="28424">MAIVRSISSSSSSAFLSMPVEIRLRVYRFCIPQNRCFNCSYDIYYQNRTPKWDELLWNGTENDLSSGSDEKDRVGSDDDEVGKVGDDCSYGSPSALPGILLICRQIYDEVTAMLYGGNTFGVILDGDGQADLAGLFNPDLRRKMWKILLVLRPMGVSYPSDFRMDPSIWNDIFNGLVILGIITEQPESPTSYQWLQVDPGSEVEEWKTWLTLIMEYLVHAVPDTAEIVVDANGAGDTENIIRRYMPEWCRF</sequence>
<dbReference type="InterPro" id="IPR056632">
    <property type="entry name" value="DUF7730"/>
</dbReference>
<organism evidence="3 4">
    <name type="scientific">Aspergillus nanangensis</name>
    <dbReference type="NCBI Taxonomy" id="2582783"/>
    <lineage>
        <taxon>Eukaryota</taxon>
        <taxon>Fungi</taxon>
        <taxon>Dikarya</taxon>
        <taxon>Ascomycota</taxon>
        <taxon>Pezizomycotina</taxon>
        <taxon>Eurotiomycetes</taxon>
        <taxon>Eurotiomycetidae</taxon>
        <taxon>Eurotiales</taxon>
        <taxon>Aspergillaceae</taxon>
        <taxon>Aspergillus</taxon>
        <taxon>Aspergillus subgen. Circumdati</taxon>
    </lineage>
</organism>
<dbReference type="AlphaFoldDB" id="A0AAD4CPE1"/>
<dbReference type="Proteomes" id="UP001194746">
    <property type="component" value="Unassembled WGS sequence"/>
</dbReference>
<evidence type="ECO:0000256" key="1">
    <source>
        <dbReference type="SAM" id="MobiDB-lite"/>
    </source>
</evidence>
<feature type="region of interest" description="Disordered" evidence="1">
    <location>
        <begin position="63"/>
        <end position="85"/>
    </location>
</feature>
<evidence type="ECO:0000259" key="2">
    <source>
        <dbReference type="Pfam" id="PF24864"/>
    </source>
</evidence>
<dbReference type="EMBL" id="VCAU01000030">
    <property type="protein sequence ID" value="KAF9890047.1"/>
    <property type="molecule type" value="Genomic_DNA"/>
</dbReference>
<dbReference type="InterPro" id="IPR038883">
    <property type="entry name" value="AN11006-like"/>
</dbReference>
<dbReference type="Pfam" id="PF24864">
    <property type="entry name" value="DUF7730"/>
    <property type="match status" value="1"/>
</dbReference>
<reference evidence="3" key="2">
    <citation type="submission" date="2020-02" db="EMBL/GenBank/DDBJ databases">
        <authorList>
            <person name="Gilchrist C.L.M."/>
            <person name="Chooi Y.-H."/>
        </authorList>
    </citation>
    <scope>NUCLEOTIDE SEQUENCE</scope>
    <source>
        <strain evidence="3">MST-FP2251</strain>
    </source>
</reference>
<dbReference type="PANTHER" id="PTHR42085">
    <property type="entry name" value="F-BOX DOMAIN-CONTAINING PROTEIN"/>
    <property type="match status" value="1"/>
</dbReference>
<proteinExistence type="predicted"/>
<keyword evidence="4" id="KW-1185">Reference proteome</keyword>
<feature type="domain" description="DUF7730" evidence="2">
    <location>
        <begin position="11"/>
        <end position="121"/>
    </location>
</feature>
<evidence type="ECO:0000313" key="4">
    <source>
        <dbReference type="Proteomes" id="UP001194746"/>
    </source>
</evidence>
<comment type="caution">
    <text evidence="3">The sequence shown here is derived from an EMBL/GenBank/DDBJ whole genome shotgun (WGS) entry which is preliminary data.</text>
</comment>
<protein>
    <recommendedName>
        <fullName evidence="2">DUF7730 domain-containing protein</fullName>
    </recommendedName>
</protein>